<feature type="region of interest" description="Disordered" evidence="1">
    <location>
        <begin position="278"/>
        <end position="314"/>
    </location>
</feature>
<evidence type="ECO:0000313" key="3">
    <source>
        <dbReference type="Proteomes" id="UP001521116"/>
    </source>
</evidence>
<feature type="compositionally biased region" description="Polar residues" evidence="1">
    <location>
        <begin position="162"/>
        <end position="172"/>
    </location>
</feature>
<feature type="region of interest" description="Disordered" evidence="1">
    <location>
        <begin position="152"/>
        <end position="209"/>
    </location>
</feature>
<keyword evidence="3" id="KW-1185">Reference proteome</keyword>
<dbReference type="EMBL" id="JAJVDC020000338">
    <property type="protein sequence ID" value="KAL1615080.1"/>
    <property type="molecule type" value="Genomic_DNA"/>
</dbReference>
<evidence type="ECO:0000256" key="1">
    <source>
        <dbReference type="SAM" id="MobiDB-lite"/>
    </source>
</evidence>
<feature type="compositionally biased region" description="Basic and acidic residues" evidence="1">
    <location>
        <begin position="199"/>
        <end position="209"/>
    </location>
</feature>
<proteinExistence type="predicted"/>
<reference evidence="2 3" key="1">
    <citation type="submission" date="2024-02" db="EMBL/GenBank/DDBJ databases">
        <title>De novo assembly and annotation of 12 fungi associated with fruit tree decline syndrome in Ontario, Canada.</title>
        <authorList>
            <person name="Sulman M."/>
            <person name="Ellouze W."/>
            <person name="Ilyukhin E."/>
        </authorList>
    </citation>
    <scope>NUCLEOTIDE SEQUENCE [LARGE SCALE GENOMIC DNA]</scope>
    <source>
        <strain evidence="2 3">M1-105</strain>
    </source>
</reference>
<sequence length="314" mass="34965">MAALRSAASKAVHLKVYPRPASLSESRELLGVLQQFGEVTMFKSLRFDYVQPAPNTCLAIYRDATSAARLLQASPLRFTLELIAGEHAADPHDHNLEPARSGGRVSELDPHADPEVADVMEDAEFNITNGPSKSGAEEMIRPSTLLYQTIDSFSRPKEDARSSTVSDATESDANPVRPDAELVDQPDGHYAVEQPDPDPAPKHVPEPKPPRVFHVVADVSEMNHRDYIERSFWYGPYMPRKRSAAYQDLTARGVPPSIADVHANKPEQTMRFVQQLREDVSRRPSLKQIWERGQTQRAKDLESPASGPSIEEPR</sequence>
<accession>A0ABR3SA76</accession>
<dbReference type="Proteomes" id="UP001521116">
    <property type="component" value="Unassembled WGS sequence"/>
</dbReference>
<feature type="region of interest" description="Disordered" evidence="1">
    <location>
        <begin position="89"/>
        <end position="110"/>
    </location>
</feature>
<organism evidence="2 3">
    <name type="scientific">Neofusicoccum ribis</name>
    <dbReference type="NCBI Taxonomy" id="45134"/>
    <lineage>
        <taxon>Eukaryota</taxon>
        <taxon>Fungi</taxon>
        <taxon>Dikarya</taxon>
        <taxon>Ascomycota</taxon>
        <taxon>Pezizomycotina</taxon>
        <taxon>Dothideomycetes</taxon>
        <taxon>Dothideomycetes incertae sedis</taxon>
        <taxon>Botryosphaeriales</taxon>
        <taxon>Botryosphaeriaceae</taxon>
        <taxon>Neofusicoccum</taxon>
    </lineage>
</organism>
<name>A0ABR3SA76_9PEZI</name>
<evidence type="ECO:0000313" key="2">
    <source>
        <dbReference type="EMBL" id="KAL1615080.1"/>
    </source>
</evidence>
<gene>
    <name evidence="2" type="ORF">SLS56_011945</name>
</gene>
<comment type="caution">
    <text evidence="2">The sequence shown here is derived from an EMBL/GenBank/DDBJ whole genome shotgun (WGS) entry which is preliminary data.</text>
</comment>
<protein>
    <submittedName>
        <fullName evidence="2">Uncharacterized protein</fullName>
    </submittedName>
</protein>